<keyword evidence="2" id="KW-0418">Kinase</keyword>
<keyword evidence="4" id="KW-0472">Membrane</keyword>
<evidence type="ECO:0000313" key="7">
    <source>
        <dbReference type="EMBL" id="MFO7192937.1"/>
    </source>
</evidence>
<dbReference type="InterPro" id="IPR007168">
    <property type="entry name" value="Phageshock_PspC_N"/>
</dbReference>
<evidence type="ECO:0000256" key="1">
    <source>
        <dbReference type="ARBA" id="ARBA00022679"/>
    </source>
</evidence>
<organism evidence="7 8">
    <name type="scientific">Thermocrispum agreste</name>
    <dbReference type="NCBI Taxonomy" id="37925"/>
    <lineage>
        <taxon>Bacteria</taxon>
        <taxon>Bacillati</taxon>
        <taxon>Actinomycetota</taxon>
        <taxon>Actinomycetes</taxon>
        <taxon>Pseudonocardiales</taxon>
        <taxon>Pseudonocardiaceae</taxon>
        <taxon>Thermocrispum</taxon>
    </lineage>
</organism>
<evidence type="ECO:0000256" key="2">
    <source>
        <dbReference type="ARBA" id="ARBA00022777"/>
    </source>
</evidence>
<dbReference type="InterPro" id="IPR036890">
    <property type="entry name" value="HATPase_C_sf"/>
</dbReference>
<dbReference type="InterPro" id="IPR050482">
    <property type="entry name" value="Sensor_HK_TwoCompSys"/>
</dbReference>
<dbReference type="SUPFAM" id="SSF55874">
    <property type="entry name" value="ATPase domain of HSP90 chaperone/DNA topoisomerase II/histidine kinase"/>
    <property type="match status" value="1"/>
</dbReference>
<dbReference type="InterPro" id="IPR003594">
    <property type="entry name" value="HATPase_dom"/>
</dbReference>
<comment type="caution">
    <text evidence="7">The sequence shown here is derived from an EMBL/GenBank/DDBJ whole genome shotgun (WGS) entry which is preliminary data.</text>
</comment>
<accession>A0ABD6FFY1</accession>
<feature type="domain" description="Phage shock protein PspC N-terminal" evidence="6">
    <location>
        <begin position="28"/>
        <end position="83"/>
    </location>
</feature>
<evidence type="ECO:0000259" key="6">
    <source>
        <dbReference type="Pfam" id="PF04024"/>
    </source>
</evidence>
<dbReference type="PANTHER" id="PTHR24421:SF61">
    <property type="entry name" value="OXYGEN SENSOR HISTIDINE KINASE NREB"/>
    <property type="match status" value="1"/>
</dbReference>
<keyword evidence="4" id="KW-1133">Transmembrane helix</keyword>
<dbReference type="CDD" id="cd16917">
    <property type="entry name" value="HATPase_UhpB-NarQ-NarX-like"/>
    <property type="match status" value="1"/>
</dbReference>
<evidence type="ECO:0000259" key="5">
    <source>
        <dbReference type="Pfam" id="PF02518"/>
    </source>
</evidence>
<feature type="transmembrane region" description="Helical" evidence="4">
    <location>
        <begin position="100"/>
        <end position="117"/>
    </location>
</feature>
<gene>
    <name evidence="7" type="ORF">DIU77_011905</name>
</gene>
<feature type="transmembrane region" description="Helical" evidence="4">
    <location>
        <begin position="164"/>
        <end position="185"/>
    </location>
</feature>
<dbReference type="Gene3D" id="3.30.565.10">
    <property type="entry name" value="Histidine kinase-like ATPase, C-terminal domain"/>
    <property type="match status" value="1"/>
</dbReference>
<dbReference type="Pfam" id="PF02518">
    <property type="entry name" value="HATPase_c"/>
    <property type="match status" value="1"/>
</dbReference>
<keyword evidence="4" id="KW-0812">Transmembrane</keyword>
<dbReference type="AlphaFoldDB" id="A0ABD6FFY1"/>
<feature type="transmembrane region" description="Helical" evidence="4">
    <location>
        <begin position="123"/>
        <end position="143"/>
    </location>
</feature>
<proteinExistence type="predicted"/>
<name>A0ABD6FFY1_9PSEU</name>
<evidence type="ECO:0000313" key="8">
    <source>
        <dbReference type="Proteomes" id="UP000249324"/>
    </source>
</evidence>
<dbReference type="GO" id="GO:0016301">
    <property type="term" value="F:kinase activity"/>
    <property type="evidence" value="ECO:0007669"/>
    <property type="project" value="UniProtKB-KW"/>
</dbReference>
<evidence type="ECO:0000256" key="4">
    <source>
        <dbReference type="SAM" id="Phobius"/>
    </source>
</evidence>
<feature type="transmembrane region" description="Helical" evidence="4">
    <location>
        <begin position="58"/>
        <end position="80"/>
    </location>
</feature>
<evidence type="ECO:0000256" key="3">
    <source>
        <dbReference type="ARBA" id="ARBA00023012"/>
    </source>
</evidence>
<dbReference type="Proteomes" id="UP000249324">
    <property type="component" value="Unassembled WGS sequence"/>
</dbReference>
<keyword evidence="3" id="KW-0902">Two-component regulatory system</keyword>
<keyword evidence="1" id="KW-0808">Transferase</keyword>
<dbReference type="GO" id="GO:0000160">
    <property type="term" value="P:phosphorelay signal transduction system"/>
    <property type="evidence" value="ECO:0007669"/>
    <property type="project" value="UniProtKB-KW"/>
</dbReference>
<reference evidence="7 8" key="1">
    <citation type="journal article" date="2021" name="BMC Genomics">
        <title>Genome-resolved metagenome and metatranscriptome analyses of thermophilic composting reveal key bacterial players and their metabolic interactions.</title>
        <authorList>
            <person name="Braga L.P.P."/>
            <person name="Pereira R.V."/>
            <person name="Martins L.F."/>
            <person name="Moura L.M.S."/>
            <person name="Sanchez F.B."/>
            <person name="Patane J.S.L."/>
            <person name="da Silva A.M."/>
            <person name="Setubal J.C."/>
        </authorList>
    </citation>
    <scope>NUCLEOTIDE SEQUENCE [LARGE SCALE GENOMIC DNA]</scope>
    <source>
        <strain evidence="7">ZC4RG45</strain>
    </source>
</reference>
<protein>
    <submittedName>
        <fullName evidence="7">PspC domain-containing protein</fullName>
    </submittedName>
</protein>
<feature type="domain" description="Histidine kinase/HSP90-like ATPase" evidence="5">
    <location>
        <begin position="335"/>
        <end position="424"/>
    </location>
</feature>
<sequence>MVVRAPAGVKVPARIKPSGVAEPEPVARMTRRRNGRVLAGVAGGVADHLRVKVSTVRLVFTLLCALSGVGVILYGLLWIFVPQRAADDDVEVTPRERQQAIALLALGGALGVLGGTLSGSFSAWVAVPLAVALVGAVLVWREADESQRRRWRRGPVGAVLGGGGWQAALRIVAGAALVLTGLGVVLLREGTFEQVQFALVAVVATLIGVAVLTVPFWLRITRDLVEERRERIRQEERAEIAAHLHDSVLQTLALIQKQADAPREVVRLARGQERQLRTWLYGASGYGAGKSDRGGSAQRLSEALAEVCGEVEDTFAISVQHVTVGDVELSEPIVAVVQAAREAMVNAAKHAGVQEVSVYAEVEPGKVSVFVRDRGKGFDPDAVPADRHGLADSIRGRMTRNGGRCEVRTAIGEGTEVRLEMPVREQA</sequence>
<dbReference type="Pfam" id="PF04024">
    <property type="entry name" value="PspC"/>
    <property type="match status" value="1"/>
</dbReference>
<dbReference type="PANTHER" id="PTHR24421">
    <property type="entry name" value="NITRATE/NITRITE SENSOR PROTEIN NARX-RELATED"/>
    <property type="match status" value="1"/>
</dbReference>
<feature type="transmembrane region" description="Helical" evidence="4">
    <location>
        <begin position="197"/>
        <end position="218"/>
    </location>
</feature>
<dbReference type="EMBL" id="QGUI02000146">
    <property type="protein sequence ID" value="MFO7192937.1"/>
    <property type="molecule type" value="Genomic_DNA"/>
</dbReference>